<gene>
    <name evidence="2" type="ORF">J2S63_002256</name>
</gene>
<proteinExistence type="predicted"/>
<evidence type="ECO:0000313" key="3">
    <source>
        <dbReference type="Proteomes" id="UP001183648"/>
    </source>
</evidence>
<dbReference type="InterPro" id="IPR036291">
    <property type="entry name" value="NAD(P)-bd_dom_sf"/>
</dbReference>
<dbReference type="Proteomes" id="UP001183648">
    <property type="component" value="Unassembled WGS sequence"/>
</dbReference>
<evidence type="ECO:0000259" key="1">
    <source>
        <dbReference type="Pfam" id="PF01370"/>
    </source>
</evidence>
<dbReference type="InterPro" id="IPR051783">
    <property type="entry name" value="NAD(P)-dependent_oxidoreduct"/>
</dbReference>
<comment type="caution">
    <text evidence="2">The sequence shown here is derived from an EMBL/GenBank/DDBJ whole genome shotgun (WGS) entry which is preliminary data.</text>
</comment>
<dbReference type="PANTHER" id="PTHR48079">
    <property type="entry name" value="PROTEIN YEEZ"/>
    <property type="match status" value="1"/>
</dbReference>
<protein>
    <submittedName>
        <fullName evidence="2">Nucleoside-diphosphate-sugar epimerase</fullName>
    </submittedName>
</protein>
<dbReference type="PANTHER" id="PTHR48079:SF6">
    <property type="entry name" value="NAD(P)-BINDING DOMAIN-CONTAINING PROTEIN-RELATED"/>
    <property type="match status" value="1"/>
</dbReference>
<dbReference type="Gene3D" id="3.40.50.720">
    <property type="entry name" value="NAD(P)-binding Rossmann-like Domain"/>
    <property type="match status" value="1"/>
</dbReference>
<organism evidence="2 3">
    <name type="scientific">Nocardioides marmoribigeumensis</name>
    <dbReference type="NCBI Taxonomy" id="433649"/>
    <lineage>
        <taxon>Bacteria</taxon>
        <taxon>Bacillati</taxon>
        <taxon>Actinomycetota</taxon>
        <taxon>Actinomycetes</taxon>
        <taxon>Propionibacteriales</taxon>
        <taxon>Nocardioidaceae</taxon>
        <taxon>Nocardioides</taxon>
    </lineage>
</organism>
<accession>A0ABU2BVP5</accession>
<dbReference type="RefSeq" id="WP_310302007.1">
    <property type="nucleotide sequence ID" value="NZ_BAAAPS010000013.1"/>
</dbReference>
<dbReference type="EMBL" id="JAVDYG010000001">
    <property type="protein sequence ID" value="MDR7362703.1"/>
    <property type="molecule type" value="Genomic_DNA"/>
</dbReference>
<dbReference type="Pfam" id="PF01370">
    <property type="entry name" value="Epimerase"/>
    <property type="match status" value="1"/>
</dbReference>
<name>A0ABU2BVP5_9ACTN</name>
<sequence length="325" mass="34593">MKVLLTGGTGYVGAWTAKACVDAGHEVRYLVRTPEKLARSAGALGLDTSDHVVGDITDSGSVRRAMEDCEAVIHCAAVVALGPEDAEWMSRTNLEGARHVLGQAVEQGLDPVVHCSSAAALFRPGLPVLTADLPVLGGLDDYGRSKGEVEEYARSLQSAGAPVVCTYPVMVLGPPAGDQLGEANEGLLKGLRLRMLPGTGATWTVCDVRDLGRAHAALLEPGRGPRRYVTGGVTVPVREAARVLSEVSGRRVLHVPVPDAALRGFGRLQDRLRLGTPMTASAMEYYTRMPDADNEPMRTDLGVEFRDPRETLADACDGLRRLGHL</sequence>
<reference evidence="2 3" key="1">
    <citation type="submission" date="2023-07" db="EMBL/GenBank/DDBJ databases">
        <title>Sequencing the genomes of 1000 actinobacteria strains.</title>
        <authorList>
            <person name="Klenk H.-P."/>
        </authorList>
    </citation>
    <scope>NUCLEOTIDE SEQUENCE [LARGE SCALE GENOMIC DNA]</scope>
    <source>
        <strain evidence="2 3">DSM 19426</strain>
    </source>
</reference>
<evidence type="ECO:0000313" key="2">
    <source>
        <dbReference type="EMBL" id="MDR7362703.1"/>
    </source>
</evidence>
<keyword evidence="3" id="KW-1185">Reference proteome</keyword>
<feature type="domain" description="NAD-dependent epimerase/dehydratase" evidence="1">
    <location>
        <begin position="3"/>
        <end position="229"/>
    </location>
</feature>
<dbReference type="InterPro" id="IPR001509">
    <property type="entry name" value="Epimerase_deHydtase"/>
</dbReference>
<dbReference type="SUPFAM" id="SSF51735">
    <property type="entry name" value="NAD(P)-binding Rossmann-fold domains"/>
    <property type="match status" value="1"/>
</dbReference>